<organism evidence="2 3">
    <name type="scientific">Phyllosticta citrichinensis</name>
    <dbReference type="NCBI Taxonomy" id="1130410"/>
    <lineage>
        <taxon>Eukaryota</taxon>
        <taxon>Fungi</taxon>
        <taxon>Dikarya</taxon>
        <taxon>Ascomycota</taxon>
        <taxon>Pezizomycotina</taxon>
        <taxon>Dothideomycetes</taxon>
        <taxon>Dothideomycetes incertae sedis</taxon>
        <taxon>Botryosphaeriales</taxon>
        <taxon>Phyllostictaceae</taxon>
        <taxon>Phyllosticta</taxon>
    </lineage>
</organism>
<evidence type="ECO:0000313" key="2">
    <source>
        <dbReference type="EMBL" id="KAK8155907.1"/>
    </source>
</evidence>
<accession>A0ABR1XIP9</accession>
<comment type="caution">
    <text evidence="2">The sequence shown here is derived from an EMBL/GenBank/DDBJ whole genome shotgun (WGS) entry which is preliminary data.</text>
</comment>
<dbReference type="EMBL" id="JBBWUH010000010">
    <property type="protein sequence ID" value="KAK8155907.1"/>
    <property type="molecule type" value="Genomic_DNA"/>
</dbReference>
<reference evidence="2 3" key="1">
    <citation type="journal article" date="2022" name="G3 (Bethesda)">
        <title>Enemy or ally: a genomic approach to elucidate the lifestyle of Phyllosticta citrichinaensis.</title>
        <authorList>
            <person name="Buijs V.A."/>
            <person name="Groenewald J.Z."/>
            <person name="Haridas S."/>
            <person name="LaButti K.M."/>
            <person name="Lipzen A."/>
            <person name="Martin F.M."/>
            <person name="Barry K."/>
            <person name="Grigoriev I.V."/>
            <person name="Crous P.W."/>
            <person name="Seidl M.F."/>
        </authorList>
    </citation>
    <scope>NUCLEOTIDE SEQUENCE [LARGE SCALE GENOMIC DNA]</scope>
    <source>
        <strain evidence="2 3">CBS 129764</strain>
    </source>
</reference>
<feature type="region of interest" description="Disordered" evidence="1">
    <location>
        <begin position="140"/>
        <end position="161"/>
    </location>
</feature>
<sequence length="161" mass="18207">MSIQRLESACPGSFQKLLMRKARLLQPNLAHFFSHQSRPHYIFVSLSFALVLHTKTITGSSKTSERARIAKSSHRWQKPYTALLSTRGAPTDDILMYLSAVLSAAALLFRSEKGHKPVSSWRSTRFPHFRCRLSAIFPASAPTTEEEGQEEEEMEEEIKTG</sequence>
<name>A0ABR1XIP9_9PEZI</name>
<proteinExistence type="predicted"/>
<keyword evidence="3" id="KW-1185">Reference proteome</keyword>
<gene>
    <name evidence="2" type="ORF">IWX90DRAFT_51599</name>
</gene>
<evidence type="ECO:0000256" key="1">
    <source>
        <dbReference type="SAM" id="MobiDB-lite"/>
    </source>
</evidence>
<evidence type="ECO:0000313" key="3">
    <source>
        <dbReference type="Proteomes" id="UP001456524"/>
    </source>
</evidence>
<protein>
    <submittedName>
        <fullName evidence="2">Uncharacterized protein</fullName>
    </submittedName>
</protein>
<feature type="compositionally biased region" description="Acidic residues" evidence="1">
    <location>
        <begin position="144"/>
        <end position="161"/>
    </location>
</feature>
<dbReference type="Proteomes" id="UP001456524">
    <property type="component" value="Unassembled WGS sequence"/>
</dbReference>